<evidence type="ECO:0000259" key="1">
    <source>
        <dbReference type="PROSITE" id="PS01124"/>
    </source>
</evidence>
<dbReference type="PROSITE" id="PS01124">
    <property type="entry name" value="HTH_ARAC_FAMILY_2"/>
    <property type="match status" value="1"/>
</dbReference>
<dbReference type="Gene3D" id="1.10.10.60">
    <property type="entry name" value="Homeodomain-like"/>
    <property type="match status" value="1"/>
</dbReference>
<dbReference type="InterPro" id="IPR018060">
    <property type="entry name" value="HTH_AraC"/>
</dbReference>
<evidence type="ECO:0000313" key="3">
    <source>
        <dbReference type="Proteomes" id="UP000226525"/>
    </source>
</evidence>
<gene>
    <name evidence="2" type="ORF">CMN54_15235</name>
</gene>
<name>A0A2D6YNQ6_9DELT</name>
<dbReference type="GO" id="GO:0003700">
    <property type="term" value="F:DNA-binding transcription factor activity"/>
    <property type="evidence" value="ECO:0007669"/>
    <property type="project" value="InterPro"/>
</dbReference>
<proteinExistence type="predicted"/>
<accession>A0A2D6YNQ6</accession>
<organism evidence="2 3">
    <name type="scientific">SAR324 cluster bacterium</name>
    <dbReference type="NCBI Taxonomy" id="2024889"/>
    <lineage>
        <taxon>Bacteria</taxon>
        <taxon>Deltaproteobacteria</taxon>
        <taxon>SAR324 cluster</taxon>
    </lineage>
</organism>
<comment type="caution">
    <text evidence="2">The sequence shown here is derived from an EMBL/GenBank/DDBJ whole genome shotgun (WGS) entry which is preliminary data.</text>
</comment>
<dbReference type="Proteomes" id="UP000226525">
    <property type="component" value="Unassembled WGS sequence"/>
</dbReference>
<dbReference type="AlphaFoldDB" id="A0A2D6YNQ6"/>
<feature type="domain" description="HTH araC/xylS-type" evidence="1">
    <location>
        <begin position="206"/>
        <end position="313"/>
    </location>
</feature>
<protein>
    <submittedName>
        <fullName evidence="2">AraC family transcriptional regulator</fullName>
    </submittedName>
</protein>
<sequence>MEECCKNHFSEYYQGAKFDCNVTQLTTGKLETNTICAPVKDVHLEVFSSNQALLYEEEANTNSIAFCWIKQRNQETRTGNTIISGHKMNNSSIAGFNRLSKTGGNTWNILGADDTLYCMSLRWERLKERIQSLHAYNAYARIEECIGIDCENRASSLLKQLVINHFDGRPIKQPGKAFDLAIACLEDDSCTSPTLTSRCNSTDLIEDLVKLIHQDRNGLPPISLSEISEYLDSNKTSLNKACRSMFDMTVLELVKAIRLEQVRKALSCTYLSSGLRLHTKVRTAQYYGFTKWVTFEELYFRSFLETPEETIDRTREINVGFNSQYGGIL</sequence>
<evidence type="ECO:0000313" key="2">
    <source>
        <dbReference type="EMBL" id="MAH64762.1"/>
    </source>
</evidence>
<dbReference type="EMBL" id="NZEX01000187">
    <property type="protein sequence ID" value="MAH64762.1"/>
    <property type="molecule type" value="Genomic_DNA"/>
</dbReference>
<reference evidence="3" key="1">
    <citation type="submission" date="2017-09" db="EMBL/GenBank/DDBJ databases">
        <title>The Reconstruction of 2,631 Draft Metagenome-Assembled Genomes from the Global Oceans.</title>
        <authorList>
            <person name="Tully B.J."/>
            <person name="Graham E.D."/>
            <person name="Heidelberg J.F."/>
        </authorList>
    </citation>
    <scope>NUCLEOTIDE SEQUENCE [LARGE SCALE GENOMIC DNA]</scope>
</reference>
<dbReference type="GO" id="GO:0043565">
    <property type="term" value="F:sequence-specific DNA binding"/>
    <property type="evidence" value="ECO:0007669"/>
    <property type="project" value="InterPro"/>
</dbReference>